<reference evidence="1 2" key="1">
    <citation type="submission" date="2018-11" db="EMBL/GenBank/DDBJ databases">
        <title>Species Designations Belie Phenotypic and Genotypic Heterogeneity in Oral Streptococci.</title>
        <authorList>
            <person name="Velsko I."/>
        </authorList>
    </citation>
    <scope>NUCLEOTIDE SEQUENCE [LARGE SCALE GENOMIC DNA]</scope>
    <source>
        <strain evidence="1 2">A54</strain>
    </source>
</reference>
<dbReference type="EMBL" id="RJPQ01000001">
    <property type="protein sequence ID" value="RSJ87953.1"/>
    <property type="molecule type" value="Genomic_DNA"/>
</dbReference>
<dbReference type="AlphaFoldDB" id="A0A428GWV1"/>
<evidence type="ECO:0000313" key="1">
    <source>
        <dbReference type="EMBL" id="RSJ87953.1"/>
    </source>
</evidence>
<name>A0A428GWV1_STRCR</name>
<protein>
    <submittedName>
        <fullName evidence="1">Uncharacterized protein</fullName>
    </submittedName>
</protein>
<comment type="caution">
    <text evidence="1">The sequence shown here is derived from an EMBL/GenBank/DDBJ whole genome shotgun (WGS) entry which is preliminary data.</text>
</comment>
<proteinExistence type="predicted"/>
<dbReference type="RefSeq" id="WP_221760773.1">
    <property type="nucleotide sequence ID" value="NZ_RJPO01000001.1"/>
</dbReference>
<organism evidence="1 2">
    <name type="scientific">Streptococcus cristatus</name>
    <dbReference type="NCBI Taxonomy" id="45634"/>
    <lineage>
        <taxon>Bacteria</taxon>
        <taxon>Bacillati</taxon>
        <taxon>Bacillota</taxon>
        <taxon>Bacilli</taxon>
        <taxon>Lactobacillales</taxon>
        <taxon>Streptococcaceae</taxon>
        <taxon>Streptococcus</taxon>
    </lineage>
</organism>
<gene>
    <name evidence="1" type="ORF">D8794_00995</name>
</gene>
<sequence>MDAANDASKVAKAADKANDALKAARVVDKASDAGKLFNPPKLDKLSPKEIVDLNIQELKGRLPEGWTFNEHNGRVHIKNSKGDYKIRIDPPDRITDYNHMHIYDENGKPLDINGNIVNRKSPDAHIPWDKY</sequence>
<accession>A0A428GWV1</accession>
<dbReference type="Proteomes" id="UP000277890">
    <property type="component" value="Unassembled WGS sequence"/>
</dbReference>
<evidence type="ECO:0000313" key="2">
    <source>
        <dbReference type="Proteomes" id="UP000277890"/>
    </source>
</evidence>